<dbReference type="SUPFAM" id="SSF48371">
    <property type="entry name" value="ARM repeat"/>
    <property type="match status" value="1"/>
</dbReference>
<evidence type="ECO:0008006" key="3">
    <source>
        <dbReference type="Google" id="ProtNLM"/>
    </source>
</evidence>
<evidence type="ECO:0000313" key="1">
    <source>
        <dbReference type="EMBL" id="GIM73729.1"/>
    </source>
</evidence>
<gene>
    <name evidence="1" type="ORF">Aco04nite_36810</name>
</gene>
<dbReference type="Pfam" id="PF13646">
    <property type="entry name" value="HEAT_2"/>
    <property type="match status" value="1"/>
</dbReference>
<dbReference type="InterPro" id="IPR011989">
    <property type="entry name" value="ARM-like"/>
</dbReference>
<sequence>MFDSLMCAYGPATEVPELLAALRSPDVARRGFARSELGHMLAHQGSKYDASAAAVPFLIEILADTETTGRHEAYELLALISDNDELPRHRTRAAGPSLVELTRERFEWRLTRRPADPAERYPWQFGEIVAPETDGRRWQLRAYEAVGAGLTAYVKLLDDPDPRLRIGAAHLIAAHPAPGAVPALVARLTTETSPMVAASLCVAAGQCGETGDPALLSALTLWRDAPHRLAHLAALMAIAQLTDAPDHALLTELAVCLVEPDDPIEDWPFHGRPSAGACWSLETLAPADNPALPGILLDQLRHHRAEGFYYNVVELLIGTLFPQGPLGDDARFAALTPEQQELVELAVRHHLLVEDPMPSAFAGINLPHEEVALAVWSELSTAHS</sequence>
<reference evidence="1" key="1">
    <citation type="submission" date="2021-03" db="EMBL/GenBank/DDBJ databases">
        <title>Whole genome shotgun sequence of Actinoplanes consettensis NBRC 14913.</title>
        <authorList>
            <person name="Komaki H."/>
            <person name="Tamura T."/>
        </authorList>
    </citation>
    <scope>NUCLEOTIDE SEQUENCE</scope>
    <source>
        <strain evidence="1">NBRC 14913</strain>
    </source>
</reference>
<evidence type="ECO:0000313" key="2">
    <source>
        <dbReference type="Proteomes" id="UP000680865"/>
    </source>
</evidence>
<comment type="caution">
    <text evidence="1">The sequence shown here is derived from an EMBL/GenBank/DDBJ whole genome shotgun (WGS) entry which is preliminary data.</text>
</comment>
<proteinExistence type="predicted"/>
<dbReference type="InterPro" id="IPR016024">
    <property type="entry name" value="ARM-type_fold"/>
</dbReference>
<dbReference type="AlphaFoldDB" id="A0A919SLI0"/>
<protein>
    <recommendedName>
        <fullName evidence="3">HEAT repeat domain-containing protein</fullName>
    </recommendedName>
</protein>
<keyword evidence="2" id="KW-1185">Reference proteome</keyword>
<name>A0A919SLI0_9ACTN</name>
<organism evidence="1 2">
    <name type="scientific">Winogradskya consettensis</name>
    <dbReference type="NCBI Taxonomy" id="113560"/>
    <lineage>
        <taxon>Bacteria</taxon>
        <taxon>Bacillati</taxon>
        <taxon>Actinomycetota</taxon>
        <taxon>Actinomycetes</taxon>
        <taxon>Micromonosporales</taxon>
        <taxon>Micromonosporaceae</taxon>
        <taxon>Winogradskya</taxon>
    </lineage>
</organism>
<accession>A0A919SLI0</accession>
<dbReference type="RefSeq" id="WP_244876090.1">
    <property type="nucleotide sequence ID" value="NZ_BAAATW010000012.1"/>
</dbReference>
<dbReference type="EMBL" id="BOQP01000017">
    <property type="protein sequence ID" value="GIM73729.1"/>
    <property type="molecule type" value="Genomic_DNA"/>
</dbReference>
<dbReference type="Gene3D" id="1.25.10.10">
    <property type="entry name" value="Leucine-rich Repeat Variant"/>
    <property type="match status" value="2"/>
</dbReference>
<dbReference type="Proteomes" id="UP000680865">
    <property type="component" value="Unassembled WGS sequence"/>
</dbReference>